<dbReference type="InterPro" id="IPR009311">
    <property type="entry name" value="IFI6/IFI27-like"/>
</dbReference>
<evidence type="ECO:0000313" key="8">
    <source>
        <dbReference type="Proteomes" id="UP001153069"/>
    </source>
</evidence>
<keyword evidence="5 6" id="KW-0472">Membrane</keyword>
<comment type="similarity">
    <text evidence="2">Belongs to the IFI6/IFI27 family.</text>
</comment>
<feature type="transmembrane region" description="Helical" evidence="6">
    <location>
        <begin position="133"/>
        <end position="154"/>
    </location>
</feature>
<dbReference type="OrthoDB" id="440424at2759"/>
<sequence length="159" mass="16092">MHADSKNRGTRDDDLNVSFDEYDMVDAPTSESISFDDPEISKSEGKEFSMSTEQFVKVFIMAHSLKTAVRTIGVAGGVAAAGAGMLSLAGFGMAGIAASSMAAAWQSSIGNVAAGSIFAALQSAGATGAIASVFGFGATAATGVVAFFGLHHVFGRRGG</sequence>
<dbReference type="PANTHER" id="PTHR16932">
    <property type="entry name" value="INTERFERON ALPHA-INDUCIBLE PROTEIN 27"/>
    <property type="match status" value="1"/>
</dbReference>
<evidence type="ECO:0000256" key="1">
    <source>
        <dbReference type="ARBA" id="ARBA00004141"/>
    </source>
</evidence>
<comment type="subcellular location">
    <subcellularLocation>
        <location evidence="1">Membrane</location>
        <topology evidence="1">Multi-pass membrane protein</topology>
    </subcellularLocation>
</comment>
<evidence type="ECO:0000256" key="5">
    <source>
        <dbReference type="ARBA" id="ARBA00023136"/>
    </source>
</evidence>
<keyword evidence="8" id="KW-1185">Reference proteome</keyword>
<dbReference type="AlphaFoldDB" id="A0A9N8EAA5"/>
<protein>
    <submittedName>
        <fullName evidence="7">Uncharacterized protein</fullName>
    </submittedName>
</protein>
<evidence type="ECO:0000256" key="4">
    <source>
        <dbReference type="ARBA" id="ARBA00022989"/>
    </source>
</evidence>
<keyword evidence="3 6" id="KW-0812">Transmembrane</keyword>
<dbReference type="GO" id="GO:0016020">
    <property type="term" value="C:membrane"/>
    <property type="evidence" value="ECO:0007669"/>
    <property type="project" value="UniProtKB-SubCell"/>
</dbReference>
<keyword evidence="4 6" id="KW-1133">Transmembrane helix</keyword>
<organism evidence="7 8">
    <name type="scientific">Seminavis robusta</name>
    <dbReference type="NCBI Taxonomy" id="568900"/>
    <lineage>
        <taxon>Eukaryota</taxon>
        <taxon>Sar</taxon>
        <taxon>Stramenopiles</taxon>
        <taxon>Ochrophyta</taxon>
        <taxon>Bacillariophyta</taxon>
        <taxon>Bacillariophyceae</taxon>
        <taxon>Bacillariophycidae</taxon>
        <taxon>Naviculales</taxon>
        <taxon>Naviculaceae</taxon>
        <taxon>Seminavis</taxon>
    </lineage>
</organism>
<evidence type="ECO:0000256" key="2">
    <source>
        <dbReference type="ARBA" id="ARBA00007262"/>
    </source>
</evidence>
<proteinExistence type="inferred from homology"/>
<feature type="transmembrane region" description="Helical" evidence="6">
    <location>
        <begin position="71"/>
        <end position="97"/>
    </location>
</feature>
<reference evidence="7" key="1">
    <citation type="submission" date="2020-06" db="EMBL/GenBank/DDBJ databases">
        <authorList>
            <consortium name="Plant Systems Biology data submission"/>
        </authorList>
    </citation>
    <scope>NUCLEOTIDE SEQUENCE</scope>
    <source>
        <strain evidence="7">D6</strain>
    </source>
</reference>
<dbReference type="Pfam" id="PF06140">
    <property type="entry name" value="Ifi-6-16"/>
    <property type="match status" value="1"/>
</dbReference>
<gene>
    <name evidence="7" type="ORF">SEMRO_720_G192480.1</name>
</gene>
<dbReference type="Proteomes" id="UP001153069">
    <property type="component" value="Unassembled WGS sequence"/>
</dbReference>
<dbReference type="InterPro" id="IPR038213">
    <property type="entry name" value="IFI6/IFI27-like_sf"/>
</dbReference>
<evidence type="ECO:0000256" key="6">
    <source>
        <dbReference type="SAM" id="Phobius"/>
    </source>
</evidence>
<dbReference type="PANTHER" id="PTHR16932:SF18">
    <property type="entry name" value="INTERFERON, ALPHA-INDUCIBLE PROTEIN 27-LIKE 2"/>
    <property type="match status" value="1"/>
</dbReference>
<evidence type="ECO:0000256" key="3">
    <source>
        <dbReference type="ARBA" id="ARBA00022692"/>
    </source>
</evidence>
<name>A0A9N8EAA5_9STRA</name>
<evidence type="ECO:0000313" key="7">
    <source>
        <dbReference type="EMBL" id="CAB9515504.1"/>
    </source>
</evidence>
<dbReference type="EMBL" id="CAICTM010000719">
    <property type="protein sequence ID" value="CAB9515504.1"/>
    <property type="molecule type" value="Genomic_DNA"/>
</dbReference>
<dbReference type="Gene3D" id="6.10.110.10">
    <property type="match status" value="1"/>
</dbReference>
<accession>A0A9N8EAA5</accession>
<comment type="caution">
    <text evidence="7">The sequence shown here is derived from an EMBL/GenBank/DDBJ whole genome shotgun (WGS) entry which is preliminary data.</text>
</comment>